<dbReference type="PANTHER" id="PTHR43531">
    <property type="entry name" value="PROTEIN ICFG"/>
    <property type="match status" value="1"/>
</dbReference>
<gene>
    <name evidence="2" type="ORF">SDC9_199384</name>
</gene>
<sequence length="77" mass="8235">MENINGAVAQIKQASEKQSTAISEITLGVEQVSKVVQSSSATAEESAAASEELSAQADMLMKEISKFKLRTGEQQYV</sequence>
<keyword evidence="1" id="KW-0145">Chemotaxis</keyword>
<dbReference type="GO" id="GO:0006935">
    <property type="term" value="P:chemotaxis"/>
    <property type="evidence" value="ECO:0007669"/>
    <property type="project" value="UniProtKB-KW"/>
</dbReference>
<dbReference type="SUPFAM" id="SSF58104">
    <property type="entry name" value="Methyl-accepting chemotaxis protein (MCP) signaling domain"/>
    <property type="match status" value="1"/>
</dbReference>
<name>A0A645IKA7_9ZZZZ</name>
<dbReference type="GO" id="GO:0005886">
    <property type="term" value="C:plasma membrane"/>
    <property type="evidence" value="ECO:0007669"/>
    <property type="project" value="TreeGrafter"/>
</dbReference>
<dbReference type="AlphaFoldDB" id="A0A645IKA7"/>
<dbReference type="PANTHER" id="PTHR43531:SF11">
    <property type="entry name" value="METHYL-ACCEPTING CHEMOTAXIS PROTEIN 3"/>
    <property type="match status" value="1"/>
</dbReference>
<evidence type="ECO:0000256" key="1">
    <source>
        <dbReference type="ARBA" id="ARBA00022500"/>
    </source>
</evidence>
<dbReference type="Gene3D" id="1.10.287.950">
    <property type="entry name" value="Methyl-accepting chemotaxis protein"/>
    <property type="match status" value="1"/>
</dbReference>
<dbReference type="EMBL" id="VSSQ01117146">
    <property type="protein sequence ID" value="MPN51735.1"/>
    <property type="molecule type" value="Genomic_DNA"/>
</dbReference>
<evidence type="ECO:0008006" key="3">
    <source>
        <dbReference type="Google" id="ProtNLM"/>
    </source>
</evidence>
<dbReference type="GO" id="GO:0004888">
    <property type="term" value="F:transmembrane signaling receptor activity"/>
    <property type="evidence" value="ECO:0007669"/>
    <property type="project" value="TreeGrafter"/>
</dbReference>
<accession>A0A645IKA7</accession>
<protein>
    <recommendedName>
        <fullName evidence="3">Methyl-accepting chemotaxis protein IV</fullName>
    </recommendedName>
</protein>
<evidence type="ECO:0000313" key="2">
    <source>
        <dbReference type="EMBL" id="MPN51735.1"/>
    </source>
</evidence>
<organism evidence="2">
    <name type="scientific">bioreactor metagenome</name>
    <dbReference type="NCBI Taxonomy" id="1076179"/>
    <lineage>
        <taxon>unclassified sequences</taxon>
        <taxon>metagenomes</taxon>
        <taxon>ecological metagenomes</taxon>
    </lineage>
</organism>
<proteinExistence type="predicted"/>
<dbReference type="InterPro" id="IPR051310">
    <property type="entry name" value="MCP_chemotaxis"/>
</dbReference>
<reference evidence="2" key="1">
    <citation type="submission" date="2019-08" db="EMBL/GenBank/DDBJ databases">
        <authorList>
            <person name="Kucharzyk K."/>
            <person name="Murdoch R.W."/>
            <person name="Higgins S."/>
            <person name="Loffler F."/>
        </authorList>
    </citation>
    <scope>NUCLEOTIDE SEQUENCE</scope>
</reference>
<comment type="caution">
    <text evidence="2">The sequence shown here is derived from an EMBL/GenBank/DDBJ whole genome shotgun (WGS) entry which is preliminary data.</text>
</comment>